<dbReference type="InterPro" id="IPR050447">
    <property type="entry name" value="Erg6_SMT_methyltransf"/>
</dbReference>
<dbReference type="GO" id="GO:0008757">
    <property type="term" value="F:S-adenosylmethionine-dependent methyltransferase activity"/>
    <property type="evidence" value="ECO:0007669"/>
    <property type="project" value="InterPro"/>
</dbReference>
<dbReference type="InterPro" id="IPR013216">
    <property type="entry name" value="Methyltransf_11"/>
</dbReference>
<dbReference type="Pfam" id="PF08241">
    <property type="entry name" value="Methyltransf_11"/>
    <property type="match status" value="1"/>
</dbReference>
<dbReference type="Proteomes" id="UP000318483">
    <property type="component" value="Chromosome"/>
</dbReference>
<keyword evidence="4" id="KW-1185">Reference proteome</keyword>
<keyword evidence="3" id="KW-0489">Methyltransferase</keyword>
<organism evidence="3 4">
    <name type="scientific">Qingshengfaniella alkalisoli</name>
    <dbReference type="NCBI Taxonomy" id="2599296"/>
    <lineage>
        <taxon>Bacteria</taxon>
        <taxon>Pseudomonadati</taxon>
        <taxon>Pseudomonadota</taxon>
        <taxon>Alphaproteobacteria</taxon>
        <taxon>Rhodobacterales</taxon>
        <taxon>Paracoccaceae</taxon>
        <taxon>Qingshengfaniella</taxon>
    </lineage>
</organism>
<gene>
    <name evidence="3" type="ORF">FPZ52_02900</name>
</gene>
<keyword evidence="1 3" id="KW-0808">Transferase</keyword>
<reference evidence="3 4" key="1">
    <citation type="submission" date="2019-07" db="EMBL/GenBank/DDBJ databases">
        <title>Litoreibacter alkalisoli sp. nov., isolated from saline-alkaline soil.</title>
        <authorList>
            <person name="Wang S."/>
            <person name="Xu L."/>
            <person name="Xing Y.-T."/>
            <person name="Sun J.-Q."/>
        </authorList>
    </citation>
    <scope>NUCLEOTIDE SEQUENCE [LARGE SCALE GENOMIC DNA]</scope>
    <source>
        <strain evidence="3 4">LN3S51</strain>
    </source>
</reference>
<dbReference type="CDD" id="cd02440">
    <property type="entry name" value="AdoMet_MTases"/>
    <property type="match status" value="1"/>
</dbReference>
<protein>
    <submittedName>
        <fullName evidence="3">Methyltransferase domain-containing protein</fullName>
    </submittedName>
</protein>
<evidence type="ECO:0000313" key="4">
    <source>
        <dbReference type="Proteomes" id="UP000318483"/>
    </source>
</evidence>
<proteinExistence type="predicted"/>
<sequence length="279" mass="30146">MPVSPEQITAHYDRGGVLQAILDGLRAAGHDPDGPLSIEDLAPVDEFHTAGRIATLKLLDHLRISPTHNVLDIGSGLGGTARCIASQTGADVTGVDLTPGFVEIATDLSRRTGLNDKCHFQQGSATELPVADDSFDFAVSLHVAMNIEDRPKMYSEIARVLHHGGTVGLFDVMKGQTAGMRYPVPWAETSDTSFLISADETAYHLRQQGFTIASEQNLRDFAIGYFDDLFAAQEDQDAPPPLGLHLLTGDNAKEKFENYVAALKDHQIEPVIITATLSN</sequence>
<dbReference type="KEGG" id="lit:FPZ52_02900"/>
<accession>A0A5B8ITA2</accession>
<evidence type="ECO:0000256" key="1">
    <source>
        <dbReference type="ARBA" id="ARBA00022679"/>
    </source>
</evidence>
<dbReference type="EMBL" id="CP042261">
    <property type="protein sequence ID" value="QDY68673.1"/>
    <property type="molecule type" value="Genomic_DNA"/>
</dbReference>
<dbReference type="GO" id="GO:0032259">
    <property type="term" value="P:methylation"/>
    <property type="evidence" value="ECO:0007669"/>
    <property type="project" value="UniProtKB-KW"/>
</dbReference>
<dbReference type="SUPFAM" id="SSF53335">
    <property type="entry name" value="S-adenosyl-L-methionine-dependent methyltransferases"/>
    <property type="match status" value="1"/>
</dbReference>
<dbReference type="PANTHER" id="PTHR44068">
    <property type="entry name" value="ZGC:194242"/>
    <property type="match status" value="1"/>
</dbReference>
<feature type="domain" description="Methyltransferase type 11" evidence="2">
    <location>
        <begin position="71"/>
        <end position="167"/>
    </location>
</feature>
<evidence type="ECO:0000259" key="2">
    <source>
        <dbReference type="Pfam" id="PF08241"/>
    </source>
</evidence>
<dbReference type="PANTHER" id="PTHR44068:SF11">
    <property type="entry name" value="GERANYL DIPHOSPHATE 2-C-METHYLTRANSFERASE"/>
    <property type="match status" value="1"/>
</dbReference>
<dbReference type="RefSeq" id="WP_146363532.1">
    <property type="nucleotide sequence ID" value="NZ_CP042261.1"/>
</dbReference>
<dbReference type="Gene3D" id="3.40.50.150">
    <property type="entry name" value="Vaccinia Virus protein VP39"/>
    <property type="match status" value="1"/>
</dbReference>
<dbReference type="InterPro" id="IPR029063">
    <property type="entry name" value="SAM-dependent_MTases_sf"/>
</dbReference>
<evidence type="ECO:0000313" key="3">
    <source>
        <dbReference type="EMBL" id="QDY68673.1"/>
    </source>
</evidence>
<dbReference type="OrthoDB" id="9765084at2"/>
<dbReference type="AlphaFoldDB" id="A0A5B8ITA2"/>
<name>A0A5B8ITA2_9RHOB</name>